<reference evidence="1" key="1">
    <citation type="submission" date="2021-02" db="EMBL/GenBank/DDBJ databases">
        <authorList>
            <person name="Dougan E. K."/>
            <person name="Rhodes N."/>
            <person name="Thang M."/>
            <person name="Chan C."/>
        </authorList>
    </citation>
    <scope>NUCLEOTIDE SEQUENCE</scope>
</reference>
<sequence>MSNECRDTCEAMFGGVGSIMHGSCRCEAKVDGEYTPCCDTKLCPTTTPMATTRKAMVTCYSLPSADDCRQACEDEYGARSSIVFKHRETCYSLVADKSCCDGIDGAGARALSVLPASIMSISLLVARFF</sequence>
<dbReference type="Proteomes" id="UP000604046">
    <property type="component" value="Unassembled WGS sequence"/>
</dbReference>
<gene>
    <name evidence="1" type="ORF">SNAT2548_LOCUS21239</name>
</gene>
<evidence type="ECO:0000313" key="2">
    <source>
        <dbReference type="Proteomes" id="UP000604046"/>
    </source>
</evidence>
<name>A0A812QG03_9DINO</name>
<dbReference type="AlphaFoldDB" id="A0A812QG03"/>
<evidence type="ECO:0000313" key="1">
    <source>
        <dbReference type="EMBL" id="CAE7389599.1"/>
    </source>
</evidence>
<accession>A0A812QG03</accession>
<dbReference type="EMBL" id="CAJNDS010002241">
    <property type="protein sequence ID" value="CAE7389599.1"/>
    <property type="molecule type" value="Genomic_DNA"/>
</dbReference>
<organism evidence="1 2">
    <name type="scientific">Symbiodinium natans</name>
    <dbReference type="NCBI Taxonomy" id="878477"/>
    <lineage>
        <taxon>Eukaryota</taxon>
        <taxon>Sar</taxon>
        <taxon>Alveolata</taxon>
        <taxon>Dinophyceae</taxon>
        <taxon>Suessiales</taxon>
        <taxon>Symbiodiniaceae</taxon>
        <taxon>Symbiodinium</taxon>
    </lineage>
</organism>
<keyword evidence="2" id="KW-1185">Reference proteome</keyword>
<protein>
    <submittedName>
        <fullName evidence="1">Uncharacterized protein</fullName>
    </submittedName>
</protein>
<comment type="caution">
    <text evidence="1">The sequence shown here is derived from an EMBL/GenBank/DDBJ whole genome shotgun (WGS) entry which is preliminary data.</text>
</comment>
<proteinExistence type="predicted"/>